<feature type="region of interest" description="Disordered" evidence="1">
    <location>
        <begin position="1"/>
        <end position="120"/>
    </location>
</feature>
<organism evidence="2 3">
    <name type="scientific">Panthera pardus</name>
    <name type="common">Leopard</name>
    <name type="synonym">Felis pardus</name>
    <dbReference type="NCBI Taxonomy" id="9691"/>
    <lineage>
        <taxon>Eukaryota</taxon>
        <taxon>Metazoa</taxon>
        <taxon>Chordata</taxon>
        <taxon>Craniata</taxon>
        <taxon>Vertebrata</taxon>
        <taxon>Euteleostomi</taxon>
        <taxon>Mammalia</taxon>
        <taxon>Eutheria</taxon>
        <taxon>Laurasiatheria</taxon>
        <taxon>Carnivora</taxon>
        <taxon>Feliformia</taxon>
        <taxon>Felidae</taxon>
        <taxon>Pantherinae</taxon>
        <taxon>Panthera</taxon>
    </lineage>
</organism>
<evidence type="ECO:0000313" key="3">
    <source>
        <dbReference type="RefSeq" id="XP_053752072.1"/>
    </source>
</evidence>
<proteinExistence type="predicted"/>
<reference evidence="3" key="1">
    <citation type="submission" date="2025-08" db="UniProtKB">
        <authorList>
            <consortium name="RefSeq"/>
        </authorList>
    </citation>
    <scope>IDENTIFICATION</scope>
    <source>
        <tissue evidence="3">Whole blood</tissue>
    </source>
</reference>
<evidence type="ECO:0000313" key="2">
    <source>
        <dbReference type="Proteomes" id="UP001165780"/>
    </source>
</evidence>
<feature type="compositionally biased region" description="Low complexity" evidence="1">
    <location>
        <begin position="86"/>
        <end position="97"/>
    </location>
</feature>
<dbReference type="Proteomes" id="UP001165780">
    <property type="component" value="Unplaced"/>
</dbReference>
<evidence type="ECO:0000256" key="1">
    <source>
        <dbReference type="SAM" id="MobiDB-lite"/>
    </source>
</evidence>
<accession>A0A9W2V0B8</accession>
<sequence length="175" mass="18501">MLLREERRTGKGERRGGWAARGGHSGGSLGSAGPDGLPDSRPAGRSQPGLPRRLLARAPSRGTPPAAARRPGESRQTPSALGGGRAPARAGTHPAAPARRDARSPAGSSRGRRGIPGTPLRVHTHIHTHTHTHTHTHARTHTQPAGGRLAALPGRTSRRYSLLAFFVKFHTRGKM</sequence>
<gene>
    <name evidence="3" type="primary">LOC109269323</name>
</gene>
<name>A0A9W2V0B8_PANPR</name>
<dbReference type="RefSeq" id="XP_053752072.1">
    <property type="nucleotide sequence ID" value="XM_053896097.1"/>
</dbReference>
<protein>
    <submittedName>
        <fullName evidence="3">Voltage-dependent calcium channel beta subunit-associated regulatory protein-like</fullName>
    </submittedName>
</protein>
<keyword evidence="2" id="KW-1185">Reference proteome</keyword>
<dbReference type="AlphaFoldDB" id="A0A9W2V0B8"/>
<feature type="compositionally biased region" description="Gly residues" evidence="1">
    <location>
        <begin position="19"/>
        <end position="30"/>
    </location>
</feature>
<feature type="compositionally biased region" description="Low complexity" evidence="1">
    <location>
        <begin position="50"/>
        <end position="59"/>
    </location>
</feature>
<feature type="compositionally biased region" description="Basic and acidic residues" evidence="1">
    <location>
        <begin position="1"/>
        <end position="16"/>
    </location>
</feature>
<dbReference type="GeneID" id="109269323"/>